<dbReference type="Proteomes" id="UP000582837">
    <property type="component" value="Unassembled WGS sequence"/>
</dbReference>
<gene>
    <name evidence="2" type="ORF">HNQ61_004973</name>
</gene>
<feature type="transmembrane region" description="Helical" evidence="1">
    <location>
        <begin position="141"/>
        <end position="166"/>
    </location>
</feature>
<name>A0A841H604_9BACT</name>
<keyword evidence="1" id="KW-0472">Membrane</keyword>
<feature type="transmembrane region" description="Helical" evidence="1">
    <location>
        <begin position="204"/>
        <end position="226"/>
    </location>
</feature>
<comment type="caution">
    <text evidence="2">The sequence shown here is derived from an EMBL/GenBank/DDBJ whole genome shotgun (WGS) entry which is preliminary data.</text>
</comment>
<evidence type="ECO:0000313" key="3">
    <source>
        <dbReference type="Proteomes" id="UP000582837"/>
    </source>
</evidence>
<feature type="transmembrane region" description="Helical" evidence="1">
    <location>
        <begin position="173"/>
        <end position="198"/>
    </location>
</feature>
<sequence>MMLLLQAAATLLILPFGLLALAAWRRMEGMRWGRPGAAWFPTGVCFTAVGAYSGAQALLAPVLQRMEHGSAAYTEAVRWFQAANVGRGCGVLVTAAVLAAVLAVPAGQAGRVARGGTAPILLSIVAGTAAAARYADFELKPYITLLSVIAGATVVVLLAVLFVGVARDGMDQLLWMALAAYSVKEALSVCLFLLLAWWSVEMQAAAWVAFYWVNGLAMAGMVLLAIRRLQHARAGAVVPALFERLHATRTRAPGEMFSGD</sequence>
<evidence type="ECO:0000313" key="2">
    <source>
        <dbReference type="EMBL" id="MBB6073306.1"/>
    </source>
</evidence>
<keyword evidence="1" id="KW-0812">Transmembrane</keyword>
<proteinExistence type="predicted"/>
<feature type="transmembrane region" description="Helical" evidence="1">
    <location>
        <begin position="85"/>
        <end position="104"/>
    </location>
</feature>
<organism evidence="2 3">
    <name type="scientific">Longimicrobium terrae</name>
    <dbReference type="NCBI Taxonomy" id="1639882"/>
    <lineage>
        <taxon>Bacteria</taxon>
        <taxon>Pseudomonadati</taxon>
        <taxon>Gemmatimonadota</taxon>
        <taxon>Longimicrobiia</taxon>
        <taxon>Longimicrobiales</taxon>
        <taxon>Longimicrobiaceae</taxon>
        <taxon>Longimicrobium</taxon>
    </lineage>
</organism>
<dbReference type="AlphaFoldDB" id="A0A841H604"/>
<dbReference type="EMBL" id="JACHIA010000023">
    <property type="protein sequence ID" value="MBB6073306.1"/>
    <property type="molecule type" value="Genomic_DNA"/>
</dbReference>
<dbReference type="RefSeq" id="WP_170032944.1">
    <property type="nucleotide sequence ID" value="NZ_JABDTL010000001.1"/>
</dbReference>
<keyword evidence="1" id="KW-1133">Transmembrane helix</keyword>
<keyword evidence="3" id="KW-1185">Reference proteome</keyword>
<protein>
    <submittedName>
        <fullName evidence="2">Uncharacterized protein</fullName>
    </submittedName>
</protein>
<feature type="transmembrane region" description="Helical" evidence="1">
    <location>
        <begin position="116"/>
        <end position="135"/>
    </location>
</feature>
<reference evidence="2 3" key="1">
    <citation type="submission" date="2020-08" db="EMBL/GenBank/DDBJ databases">
        <title>Genomic Encyclopedia of Type Strains, Phase IV (KMG-IV): sequencing the most valuable type-strain genomes for metagenomic binning, comparative biology and taxonomic classification.</title>
        <authorList>
            <person name="Goeker M."/>
        </authorList>
    </citation>
    <scope>NUCLEOTIDE SEQUENCE [LARGE SCALE GENOMIC DNA]</scope>
    <source>
        <strain evidence="2 3">DSM 29007</strain>
    </source>
</reference>
<evidence type="ECO:0000256" key="1">
    <source>
        <dbReference type="SAM" id="Phobius"/>
    </source>
</evidence>
<accession>A0A841H604</accession>